<evidence type="ECO:0000256" key="3">
    <source>
        <dbReference type="SAM" id="SignalP"/>
    </source>
</evidence>
<keyword evidence="1" id="KW-0677">Repeat</keyword>
<dbReference type="PANTHER" id="PTHR45586">
    <property type="entry name" value="TPR REPEAT-CONTAINING PROTEIN PA4667"/>
    <property type="match status" value="1"/>
</dbReference>
<keyword evidence="5" id="KW-1185">Reference proteome</keyword>
<organism evidence="4 5">
    <name type="scientific">Luteolibacter luteus</name>
    <dbReference type="NCBI Taxonomy" id="2728835"/>
    <lineage>
        <taxon>Bacteria</taxon>
        <taxon>Pseudomonadati</taxon>
        <taxon>Verrucomicrobiota</taxon>
        <taxon>Verrucomicrobiia</taxon>
        <taxon>Verrucomicrobiales</taxon>
        <taxon>Verrucomicrobiaceae</taxon>
        <taxon>Luteolibacter</taxon>
    </lineage>
</organism>
<name>A0A858RL36_9BACT</name>
<dbReference type="Gene3D" id="1.25.40.10">
    <property type="entry name" value="Tetratricopeptide repeat domain"/>
    <property type="match status" value="2"/>
</dbReference>
<reference evidence="4 5" key="1">
    <citation type="submission" date="2020-04" db="EMBL/GenBank/DDBJ databases">
        <title>Luteolibacter sp. G-1-1-1 isolated from soil.</title>
        <authorList>
            <person name="Dahal R.H."/>
        </authorList>
    </citation>
    <scope>NUCLEOTIDE SEQUENCE [LARGE SCALE GENOMIC DNA]</scope>
    <source>
        <strain evidence="4 5">G-1-1-1</strain>
    </source>
</reference>
<keyword evidence="3" id="KW-0732">Signal</keyword>
<keyword evidence="2" id="KW-0802">TPR repeat</keyword>
<dbReference type="SMART" id="SM00028">
    <property type="entry name" value="TPR"/>
    <property type="match status" value="3"/>
</dbReference>
<sequence length="447" mass="49139">MRSLALLPLSFTAVALAEPKLDFAYGILAEQRGDQAAAAAAIEKARVADPSAFPLVARVAGYKQRQGDIEGASTLYREFAKGHPERLDAQLDYADFLRSSTPDDDFATKMARDTLEAARKQFPDNLAIERRLFRIYEGLEQRDRSRAIFEALARPHATPSDTLAALEMARTLFSKDDESARAQLDEMLKAACQQSPKNAVLARAASEHFRTTGRVAEAAEILAGHVAAAPSSLELRTRLGILQLAAEKPAEGEKTLLAVLEIDPRQALAHQTLAKLYRKQGRIPEALPHASEALKIRGGDPSEFLQLADEFLAADQPREARLLLEKAVFFNQSDASLAVKLAVASRRDPETRERASLLFRQAENLSGQDGPAGDPVFLQEFSEILLQDGQTKAAEERLRAAIRAFPAEQRKETAAAMRRLAGIWQKENRNAEAANSLLQRADSLDPR</sequence>
<dbReference type="InterPro" id="IPR019734">
    <property type="entry name" value="TPR_rpt"/>
</dbReference>
<dbReference type="AlphaFoldDB" id="A0A858RL36"/>
<accession>A0A858RL36</accession>
<gene>
    <name evidence="4" type="ORF">HHL09_15325</name>
</gene>
<feature type="signal peptide" evidence="3">
    <location>
        <begin position="1"/>
        <end position="17"/>
    </location>
</feature>
<dbReference type="KEGG" id="luo:HHL09_15325"/>
<evidence type="ECO:0000313" key="5">
    <source>
        <dbReference type="Proteomes" id="UP000501812"/>
    </source>
</evidence>
<evidence type="ECO:0000256" key="2">
    <source>
        <dbReference type="ARBA" id="ARBA00022803"/>
    </source>
</evidence>
<protein>
    <submittedName>
        <fullName evidence="4">Tetratricopeptide repeat protein</fullName>
    </submittedName>
</protein>
<dbReference type="RefSeq" id="WP_169455499.1">
    <property type="nucleotide sequence ID" value="NZ_CP051774.1"/>
</dbReference>
<dbReference type="InterPro" id="IPR051012">
    <property type="entry name" value="CellSynth/LPSAsmb/PSIAsmb"/>
</dbReference>
<evidence type="ECO:0000313" key="4">
    <source>
        <dbReference type="EMBL" id="QJE97099.1"/>
    </source>
</evidence>
<dbReference type="SUPFAM" id="SSF48452">
    <property type="entry name" value="TPR-like"/>
    <property type="match status" value="2"/>
</dbReference>
<dbReference type="InterPro" id="IPR011990">
    <property type="entry name" value="TPR-like_helical_dom_sf"/>
</dbReference>
<evidence type="ECO:0000256" key="1">
    <source>
        <dbReference type="ARBA" id="ARBA00022737"/>
    </source>
</evidence>
<dbReference type="Pfam" id="PF14559">
    <property type="entry name" value="TPR_19"/>
    <property type="match status" value="1"/>
</dbReference>
<dbReference type="PANTHER" id="PTHR45586:SF1">
    <property type="entry name" value="LIPOPOLYSACCHARIDE ASSEMBLY PROTEIN B"/>
    <property type="match status" value="1"/>
</dbReference>
<dbReference type="Pfam" id="PF13432">
    <property type="entry name" value="TPR_16"/>
    <property type="match status" value="1"/>
</dbReference>
<proteinExistence type="predicted"/>
<feature type="chain" id="PRO_5032661811" evidence="3">
    <location>
        <begin position="18"/>
        <end position="447"/>
    </location>
</feature>
<dbReference type="Proteomes" id="UP000501812">
    <property type="component" value="Chromosome"/>
</dbReference>
<dbReference type="EMBL" id="CP051774">
    <property type="protein sequence ID" value="QJE97099.1"/>
    <property type="molecule type" value="Genomic_DNA"/>
</dbReference>